<dbReference type="PANTHER" id="PTHR34595">
    <property type="entry name" value="BLR5612 PROTEIN"/>
    <property type="match status" value="1"/>
</dbReference>
<dbReference type="PANTHER" id="PTHR34595:SF7">
    <property type="entry name" value="SLL1039 PROTEIN"/>
    <property type="match status" value="1"/>
</dbReference>
<reference evidence="2 3" key="1">
    <citation type="submission" date="2021-11" db="EMBL/GenBank/DDBJ databases">
        <title>Genomic of Niabella pedocola.</title>
        <authorList>
            <person name="Wu T."/>
        </authorList>
    </citation>
    <scope>NUCLEOTIDE SEQUENCE [LARGE SCALE GENOMIC DNA]</scope>
    <source>
        <strain evidence="2 3">JCM 31011</strain>
    </source>
</reference>
<dbReference type="Pfam" id="PF04168">
    <property type="entry name" value="Alpha-E"/>
    <property type="match status" value="1"/>
</dbReference>
<evidence type="ECO:0000259" key="1">
    <source>
        <dbReference type="Pfam" id="PF04168"/>
    </source>
</evidence>
<dbReference type="RefSeq" id="WP_231004018.1">
    <property type="nucleotide sequence ID" value="NZ_JAJNEC010000005.1"/>
</dbReference>
<accession>A0ABS8PNS8</accession>
<protein>
    <submittedName>
        <fullName evidence="2">Alpha-E domain-containing protein</fullName>
    </submittedName>
</protein>
<evidence type="ECO:0000313" key="2">
    <source>
        <dbReference type="EMBL" id="MCD2422741.1"/>
    </source>
</evidence>
<comment type="caution">
    <text evidence="2">The sequence shown here is derived from an EMBL/GenBank/DDBJ whole genome shotgun (WGS) entry which is preliminary data.</text>
</comment>
<evidence type="ECO:0000313" key="3">
    <source>
        <dbReference type="Proteomes" id="UP001199816"/>
    </source>
</evidence>
<proteinExistence type="predicted"/>
<dbReference type="Proteomes" id="UP001199816">
    <property type="component" value="Unassembled WGS sequence"/>
</dbReference>
<sequence length="312" mass="36476">MLARTADNLYWMSRYMERADVILRTLSNGFYASYDINDYQLFNWNSIVKIFCYLPEEALEAVSANSDNVLRQLLIHDENNSLKELVTKARENARGTQEHLTKEVWEAINETYHSTISIDIETAISSGEQLNILLKQIDESLIYYGVFENTMPRGQGWNFMNLGRFIERSIQTLNFTEAKFLSLDQKDPESIHILYWKNLLLNLSGYELYLKTYRGGDHSEHIIDMIFLNSAFPRSIAYTLHKICLYIQKILRENDNHNNPQIERKTGMLHAKIAYTDLEEIRRKGVQAFIGELKSDLHQLSQLIGQSFFSYY</sequence>
<name>A0ABS8PNS8_9BACT</name>
<keyword evidence="3" id="KW-1185">Reference proteome</keyword>
<organism evidence="2 3">
    <name type="scientific">Niabella pedocola</name>
    <dbReference type="NCBI Taxonomy" id="1752077"/>
    <lineage>
        <taxon>Bacteria</taxon>
        <taxon>Pseudomonadati</taxon>
        <taxon>Bacteroidota</taxon>
        <taxon>Chitinophagia</taxon>
        <taxon>Chitinophagales</taxon>
        <taxon>Chitinophagaceae</taxon>
        <taxon>Niabella</taxon>
    </lineage>
</organism>
<gene>
    <name evidence="2" type="ORF">LQ567_08215</name>
</gene>
<dbReference type="InterPro" id="IPR051680">
    <property type="entry name" value="ATP-dep_Glu-Cys_Ligase-2"/>
</dbReference>
<feature type="domain" description="DUF403" evidence="1">
    <location>
        <begin position="1"/>
        <end position="309"/>
    </location>
</feature>
<dbReference type="EMBL" id="JAJNEC010000005">
    <property type="protein sequence ID" value="MCD2422741.1"/>
    <property type="molecule type" value="Genomic_DNA"/>
</dbReference>
<dbReference type="InterPro" id="IPR007296">
    <property type="entry name" value="DUF403"/>
</dbReference>